<keyword evidence="1" id="KW-0677">Repeat</keyword>
<dbReference type="Gene3D" id="1.25.40.10">
    <property type="entry name" value="Tetratricopeptide repeat domain"/>
    <property type="match status" value="2"/>
</dbReference>
<dbReference type="GO" id="GO:0003723">
    <property type="term" value="F:RNA binding"/>
    <property type="evidence" value="ECO:0007669"/>
    <property type="project" value="InterPro"/>
</dbReference>
<accession>A0A1D1YQZ6</accession>
<dbReference type="GO" id="GO:0009451">
    <property type="term" value="P:RNA modification"/>
    <property type="evidence" value="ECO:0007669"/>
    <property type="project" value="InterPro"/>
</dbReference>
<dbReference type="PANTHER" id="PTHR47926">
    <property type="entry name" value="PENTATRICOPEPTIDE REPEAT-CONTAINING PROTEIN"/>
    <property type="match status" value="1"/>
</dbReference>
<feature type="non-terminal residue" evidence="2">
    <location>
        <position position="209"/>
    </location>
</feature>
<dbReference type="EMBL" id="GDJX01010890">
    <property type="protein sequence ID" value="JAT57046.1"/>
    <property type="molecule type" value="Transcribed_RNA"/>
</dbReference>
<dbReference type="InterPro" id="IPR046960">
    <property type="entry name" value="PPR_At4g14850-like_plant"/>
</dbReference>
<name>A0A1D1YQZ6_9ARAE</name>
<gene>
    <name evidence="2" type="primary">PCMP-H43_6</name>
    <name evidence="2" type="ORF">g.99808</name>
</gene>
<sequence>MARRRWSRAQEERVVGLVGRCAGSHRQLEHAHSHVVAAGGEHNNYVAAKLVRAFADLGLLRHARKVFDAVPEPNAFLWNALIRGYSNPSGPDGGCGDDCCAEALHLYAQMHRSCSAAPPLTFTLSSLLKACAGLSLLEEGKQIHVHVFKYGFQFDTRVQTTLVDLYGRCRRLVDAQRVFDRAVSVEGGRGDVQLWNTMIAGCCLTGDMG</sequence>
<dbReference type="AlphaFoldDB" id="A0A1D1YQZ6"/>
<evidence type="ECO:0000313" key="2">
    <source>
        <dbReference type="EMBL" id="JAT57046.1"/>
    </source>
</evidence>
<organism evidence="2">
    <name type="scientific">Anthurium amnicola</name>
    <dbReference type="NCBI Taxonomy" id="1678845"/>
    <lineage>
        <taxon>Eukaryota</taxon>
        <taxon>Viridiplantae</taxon>
        <taxon>Streptophyta</taxon>
        <taxon>Embryophyta</taxon>
        <taxon>Tracheophyta</taxon>
        <taxon>Spermatophyta</taxon>
        <taxon>Magnoliopsida</taxon>
        <taxon>Liliopsida</taxon>
        <taxon>Araceae</taxon>
        <taxon>Pothoideae</taxon>
        <taxon>Potheae</taxon>
        <taxon>Anthurium</taxon>
    </lineage>
</organism>
<evidence type="ECO:0000256" key="1">
    <source>
        <dbReference type="ARBA" id="ARBA00022737"/>
    </source>
</evidence>
<dbReference type="InterPro" id="IPR011990">
    <property type="entry name" value="TPR-like_helical_dom_sf"/>
</dbReference>
<dbReference type="Pfam" id="PF01535">
    <property type="entry name" value="PPR"/>
    <property type="match status" value="2"/>
</dbReference>
<dbReference type="PANTHER" id="PTHR47926:SF457">
    <property type="entry name" value="PENTACOTRIPEPTIDE-REPEAT REGION OF PRORP DOMAIN-CONTAINING PROTEIN"/>
    <property type="match status" value="1"/>
</dbReference>
<proteinExistence type="predicted"/>
<reference evidence="2" key="1">
    <citation type="submission" date="2015-07" db="EMBL/GenBank/DDBJ databases">
        <title>Transcriptome Assembly of Anthurium amnicola.</title>
        <authorList>
            <person name="Suzuki J."/>
        </authorList>
    </citation>
    <scope>NUCLEOTIDE SEQUENCE</scope>
</reference>
<protein>
    <submittedName>
        <fullName evidence="2">Pentatricopeptide repeat-containing protein At3g12770</fullName>
    </submittedName>
</protein>
<dbReference type="InterPro" id="IPR002885">
    <property type="entry name" value="PPR_rpt"/>
</dbReference>